<dbReference type="Proteomes" id="UP000001660">
    <property type="component" value="Chromosome"/>
</dbReference>
<accession>D8PGC1</accession>
<dbReference type="eggNOG" id="COG0840">
    <property type="taxonomic scope" value="Bacteria"/>
</dbReference>
<dbReference type="KEGG" id="nde:NIDE2602"/>
<evidence type="ECO:0000259" key="2">
    <source>
        <dbReference type="Pfam" id="PF11845"/>
    </source>
</evidence>
<dbReference type="AlphaFoldDB" id="D8PGC1"/>
<dbReference type="InterPro" id="IPR021796">
    <property type="entry name" value="Tll0287-like_dom"/>
</dbReference>
<dbReference type="STRING" id="330214.NIDE2602"/>
<proteinExistence type="predicted"/>
<dbReference type="Pfam" id="PF11845">
    <property type="entry name" value="Tll0287-like"/>
    <property type="match status" value="1"/>
</dbReference>
<gene>
    <name evidence="3" type="ORF">NIDE2602</name>
</gene>
<organism evidence="3 4">
    <name type="scientific">Nitrospira defluvii</name>
    <dbReference type="NCBI Taxonomy" id="330214"/>
    <lineage>
        <taxon>Bacteria</taxon>
        <taxon>Pseudomonadati</taxon>
        <taxon>Nitrospirota</taxon>
        <taxon>Nitrospiria</taxon>
        <taxon>Nitrospirales</taxon>
        <taxon>Nitrospiraceae</taxon>
        <taxon>Nitrospira</taxon>
    </lineage>
</organism>
<dbReference type="EMBL" id="FP929003">
    <property type="protein sequence ID" value="CBK42308.1"/>
    <property type="molecule type" value="Genomic_DNA"/>
</dbReference>
<feature type="compositionally biased region" description="Pro residues" evidence="1">
    <location>
        <begin position="195"/>
        <end position="208"/>
    </location>
</feature>
<feature type="region of interest" description="Disordered" evidence="1">
    <location>
        <begin position="177"/>
        <end position="208"/>
    </location>
</feature>
<dbReference type="HOGENOM" id="CLU_118016_0_0_0"/>
<keyword evidence="4" id="KW-1185">Reference proteome</keyword>
<name>D8PGC1_9BACT</name>
<feature type="domain" description="Tll0287-like" evidence="2">
    <location>
        <begin position="20"/>
        <end position="169"/>
    </location>
</feature>
<reference evidence="3 4" key="1">
    <citation type="journal article" date="2010" name="Proc. Natl. Acad. Sci. U.S.A.">
        <title>A Nitrospira metagenome illuminates the physiology and evolution of globally important nitrite-oxidizing bacteria.</title>
        <authorList>
            <person name="Lucker S."/>
            <person name="Wagner M."/>
            <person name="Maixner F."/>
            <person name="Pelletier E."/>
            <person name="Koch H."/>
            <person name="Vacherie B."/>
            <person name="Rattei T."/>
            <person name="Sinninghe Damste J."/>
            <person name="Spieck E."/>
            <person name="Le Paslier D."/>
            <person name="Daims H."/>
        </authorList>
    </citation>
    <scope>NUCLEOTIDE SEQUENCE [LARGE SCALE GENOMIC DNA]</scope>
</reference>
<evidence type="ECO:0000313" key="4">
    <source>
        <dbReference type="Proteomes" id="UP000001660"/>
    </source>
</evidence>
<protein>
    <recommendedName>
        <fullName evidence="2">Tll0287-like domain-containing protein</fullName>
    </recommendedName>
</protein>
<sequence>MAFSLAGCLTIPGWGVIRAEPSFDQTAGYILNIVRAFRTAYVLHVVEHARDAGLSPREDWKTDAHFLPLPAQFVKEAAEQVEGLEIGLISLTPLNPANRPRTDAEMTALLQLEKDRQRGVIGFVDGDEFKAVSADLALVRSCVDCHNQHPRAVRKNFQQWDVMGALVVRLKRRVEGEGQALPPEPPKRAPGLLEGPPPPPTITPPWVR</sequence>
<evidence type="ECO:0000313" key="3">
    <source>
        <dbReference type="EMBL" id="CBK42308.1"/>
    </source>
</evidence>
<evidence type="ECO:0000256" key="1">
    <source>
        <dbReference type="SAM" id="MobiDB-lite"/>
    </source>
</evidence>